<dbReference type="EMBL" id="KV784408">
    <property type="protein sequence ID" value="OEU06500.1"/>
    <property type="molecule type" value="Genomic_DNA"/>
</dbReference>
<dbReference type="KEGG" id="fcy:FRACYDRAFT_254520"/>
<dbReference type="SUPFAM" id="SSF52540">
    <property type="entry name" value="P-loop containing nucleoside triphosphate hydrolases"/>
    <property type="match status" value="1"/>
</dbReference>
<feature type="compositionally biased region" description="Acidic residues" evidence="1">
    <location>
        <begin position="63"/>
        <end position="72"/>
    </location>
</feature>
<reference evidence="2 3" key="1">
    <citation type="submission" date="2016-09" db="EMBL/GenBank/DDBJ databases">
        <title>Extensive genetic diversity and differential bi-allelic expression allows diatom success in the polar Southern Ocean.</title>
        <authorList>
            <consortium name="DOE Joint Genome Institute"/>
            <person name="Mock T."/>
            <person name="Otillar R.P."/>
            <person name="Strauss J."/>
            <person name="Dupont C."/>
            <person name="Frickenhaus S."/>
            <person name="Maumus F."/>
            <person name="Mcmullan M."/>
            <person name="Sanges R."/>
            <person name="Schmutz J."/>
            <person name="Toseland A."/>
            <person name="Valas R."/>
            <person name="Veluchamy A."/>
            <person name="Ward B.J."/>
            <person name="Allen A."/>
            <person name="Barry K."/>
            <person name="Falciatore A."/>
            <person name="Ferrante M."/>
            <person name="Fortunato A.E."/>
            <person name="Gloeckner G."/>
            <person name="Gruber A."/>
            <person name="Hipkin R."/>
            <person name="Janech M."/>
            <person name="Kroth P."/>
            <person name="Leese F."/>
            <person name="Lindquist E."/>
            <person name="Lyon B.R."/>
            <person name="Martin J."/>
            <person name="Mayer C."/>
            <person name="Parker M."/>
            <person name="Quesneville H."/>
            <person name="Raymond J."/>
            <person name="Uhlig C."/>
            <person name="Valentin K.U."/>
            <person name="Worden A.Z."/>
            <person name="Armbrust E.V."/>
            <person name="Bowler C."/>
            <person name="Green B."/>
            <person name="Moulton V."/>
            <person name="Van Oosterhout C."/>
            <person name="Grigoriev I."/>
        </authorList>
    </citation>
    <scope>NUCLEOTIDE SEQUENCE [LARGE SCALE GENOMIC DNA]</scope>
    <source>
        <strain evidence="2 3">CCMP1102</strain>
    </source>
</reference>
<evidence type="ECO:0000313" key="2">
    <source>
        <dbReference type="EMBL" id="OEU06500.1"/>
    </source>
</evidence>
<dbReference type="OrthoDB" id="49028at2759"/>
<protein>
    <submittedName>
        <fullName evidence="2">Uncharacterized protein</fullName>
    </submittedName>
</protein>
<feature type="region of interest" description="Disordered" evidence="1">
    <location>
        <begin position="297"/>
        <end position="324"/>
    </location>
</feature>
<feature type="region of interest" description="Disordered" evidence="1">
    <location>
        <begin position="49"/>
        <end position="72"/>
    </location>
</feature>
<keyword evidence="3" id="KW-1185">Reference proteome</keyword>
<dbReference type="InParanoid" id="A0A1E7EKQ8"/>
<accession>A0A1E7EKQ8</accession>
<feature type="compositionally biased region" description="Low complexity" evidence="1">
    <location>
        <begin position="201"/>
        <end position="223"/>
    </location>
</feature>
<feature type="region of interest" description="Disordered" evidence="1">
    <location>
        <begin position="191"/>
        <end position="223"/>
    </location>
</feature>
<evidence type="ECO:0000256" key="1">
    <source>
        <dbReference type="SAM" id="MobiDB-lite"/>
    </source>
</evidence>
<dbReference type="Proteomes" id="UP000095751">
    <property type="component" value="Unassembled WGS sequence"/>
</dbReference>
<evidence type="ECO:0000313" key="3">
    <source>
        <dbReference type="Proteomes" id="UP000095751"/>
    </source>
</evidence>
<dbReference type="InterPro" id="IPR027417">
    <property type="entry name" value="P-loop_NTPase"/>
</dbReference>
<gene>
    <name evidence="2" type="ORF">FRACYDRAFT_254520</name>
</gene>
<proteinExistence type="predicted"/>
<organism evidence="2 3">
    <name type="scientific">Fragilariopsis cylindrus CCMP1102</name>
    <dbReference type="NCBI Taxonomy" id="635003"/>
    <lineage>
        <taxon>Eukaryota</taxon>
        <taxon>Sar</taxon>
        <taxon>Stramenopiles</taxon>
        <taxon>Ochrophyta</taxon>
        <taxon>Bacillariophyta</taxon>
        <taxon>Bacillariophyceae</taxon>
        <taxon>Bacillariophycidae</taxon>
        <taxon>Bacillariales</taxon>
        <taxon>Bacillariaceae</taxon>
        <taxon>Fragilariopsis</taxon>
    </lineage>
</organism>
<dbReference type="AlphaFoldDB" id="A0A1E7EKQ8"/>
<sequence length="337" mass="38398">MIQYEWIPMIIQLDQVYKSYGPPSFWRKMTSSVPRREFALENITITFGGHGHGRRGNNRNDDESSGNDNDVDDIDIDIDSTINLLVGASSSGKNEWTVRVIRELEKLDEHKISKQQQQQQQQQCNHLSFAKLLVKEMAVEVFCLDLNQLIVDMTPSEKYRLCLGHACIESSTSRMEIITTNVNVNSTNIKKDDEIIDDDGTSSTSTSNSSTQQQQQHQQQQQQRILHYYKIPGPILLLDEYMDVETSTVIQKVQPSLHRIVSKLNGIVLSVTHTPNLYSSSSSTSTTSGTRSIVQQVHDDDDDDSDNEMQQQKQKSQQKEQIVRRITLRRGKIDSVN</sequence>
<name>A0A1E7EKQ8_9STRA</name>